<dbReference type="AlphaFoldDB" id="A0ABC8THA6"/>
<dbReference type="EMBL" id="CAUOFW020005122">
    <property type="protein sequence ID" value="CAK9168633.1"/>
    <property type="molecule type" value="Genomic_DNA"/>
</dbReference>
<evidence type="ECO:0000313" key="4">
    <source>
        <dbReference type="Proteomes" id="UP001642360"/>
    </source>
</evidence>
<protein>
    <submittedName>
        <fullName evidence="3">Uncharacterized protein</fullName>
    </submittedName>
</protein>
<accession>A0ABC8THA6</accession>
<organism evidence="3 4">
    <name type="scientific">Ilex paraguariensis</name>
    <name type="common">yerba mate</name>
    <dbReference type="NCBI Taxonomy" id="185542"/>
    <lineage>
        <taxon>Eukaryota</taxon>
        <taxon>Viridiplantae</taxon>
        <taxon>Streptophyta</taxon>
        <taxon>Embryophyta</taxon>
        <taxon>Tracheophyta</taxon>
        <taxon>Spermatophyta</taxon>
        <taxon>Magnoliopsida</taxon>
        <taxon>eudicotyledons</taxon>
        <taxon>Gunneridae</taxon>
        <taxon>Pentapetalae</taxon>
        <taxon>asterids</taxon>
        <taxon>campanulids</taxon>
        <taxon>Aquifoliales</taxon>
        <taxon>Aquifoliaceae</taxon>
        <taxon>Ilex</taxon>
    </lineage>
</organism>
<proteinExistence type="predicted"/>
<comment type="caution">
    <text evidence="3">The sequence shown here is derived from an EMBL/GenBank/DDBJ whole genome shotgun (WGS) entry which is preliminary data.</text>
</comment>
<dbReference type="EMBL" id="CAUOFW020002385">
    <property type="protein sequence ID" value="CAK9153387.1"/>
    <property type="molecule type" value="Genomic_DNA"/>
</dbReference>
<reference evidence="3 4" key="1">
    <citation type="submission" date="2024-02" db="EMBL/GenBank/DDBJ databases">
        <authorList>
            <person name="Vignale AGUSTIN F."/>
            <person name="Sosa J E."/>
            <person name="Modenutti C."/>
        </authorList>
    </citation>
    <scope>NUCLEOTIDE SEQUENCE [LARGE SCALE GENOMIC DNA]</scope>
</reference>
<evidence type="ECO:0000256" key="1">
    <source>
        <dbReference type="SAM" id="MobiDB-lite"/>
    </source>
</evidence>
<name>A0ABC8THA6_9AQUA</name>
<feature type="compositionally biased region" description="Low complexity" evidence="1">
    <location>
        <begin position="116"/>
        <end position="130"/>
    </location>
</feature>
<sequence length="130" mass="14813">MPCSSILRHNYLRVSPYLAMTLKHPKPTIFHLHFNRHLPKNPTLRHQKLSHHHNRPRPIFAFTCSAASPGVSVSKRSNGSYSSSLPYFYQQNLGYGRFAYDEYASEEESDREVESSKQLQSSGSGLVFTA</sequence>
<evidence type="ECO:0000313" key="3">
    <source>
        <dbReference type="EMBL" id="CAK9168633.1"/>
    </source>
</evidence>
<gene>
    <name evidence="2" type="ORF">ILEXP_LOCUS21631</name>
    <name evidence="3" type="ORF">ILEXP_LOCUS38037</name>
</gene>
<feature type="region of interest" description="Disordered" evidence="1">
    <location>
        <begin position="106"/>
        <end position="130"/>
    </location>
</feature>
<keyword evidence="4" id="KW-1185">Reference proteome</keyword>
<dbReference type="Proteomes" id="UP001642360">
    <property type="component" value="Unassembled WGS sequence"/>
</dbReference>
<evidence type="ECO:0000313" key="2">
    <source>
        <dbReference type="EMBL" id="CAK9153387.1"/>
    </source>
</evidence>